<evidence type="ECO:0000313" key="3">
    <source>
        <dbReference type="Proteomes" id="UP000261739"/>
    </source>
</evidence>
<feature type="transmembrane region" description="Helical" evidence="1">
    <location>
        <begin position="54"/>
        <end position="77"/>
    </location>
</feature>
<evidence type="ECO:0000256" key="1">
    <source>
        <dbReference type="SAM" id="Phobius"/>
    </source>
</evidence>
<proteinExistence type="predicted"/>
<feature type="transmembrane region" description="Helical" evidence="1">
    <location>
        <begin position="22"/>
        <end position="48"/>
    </location>
</feature>
<dbReference type="Proteomes" id="UP000261739">
    <property type="component" value="Unassembled WGS sequence"/>
</dbReference>
<feature type="transmembrane region" description="Helical" evidence="1">
    <location>
        <begin position="121"/>
        <end position="146"/>
    </location>
</feature>
<reference evidence="2 3" key="1">
    <citation type="journal article" date="2018" name="Nat. Biotechnol.">
        <title>A standardized bacterial taxonomy based on genome phylogeny substantially revises the tree of life.</title>
        <authorList>
            <person name="Parks D.H."/>
            <person name="Chuvochina M."/>
            <person name="Waite D.W."/>
            <person name="Rinke C."/>
            <person name="Skarshewski A."/>
            <person name="Chaumeil P.A."/>
            <person name="Hugenholtz P."/>
        </authorList>
    </citation>
    <scope>NUCLEOTIDE SEQUENCE [LARGE SCALE GENOMIC DNA]</scope>
    <source>
        <strain evidence="2">UBA11247</strain>
    </source>
</reference>
<gene>
    <name evidence="2" type="ORF">DIW82_11360</name>
</gene>
<dbReference type="STRING" id="863239.GCA_000213935_00863"/>
<evidence type="ECO:0000313" key="2">
    <source>
        <dbReference type="EMBL" id="HCT15346.1"/>
    </source>
</evidence>
<feature type="transmembrane region" description="Helical" evidence="1">
    <location>
        <begin position="152"/>
        <end position="177"/>
    </location>
</feature>
<keyword evidence="1" id="KW-0812">Transmembrane</keyword>
<keyword evidence="1" id="KW-0472">Membrane</keyword>
<dbReference type="AlphaFoldDB" id="A0A3D4T1C5"/>
<name>A0A3D4T1C5_9CORY</name>
<comment type="caution">
    <text evidence="2">The sequence shown here is derived from an EMBL/GenBank/DDBJ whole genome shotgun (WGS) entry which is preliminary data.</text>
</comment>
<evidence type="ECO:0008006" key="4">
    <source>
        <dbReference type="Google" id="ProtNLM"/>
    </source>
</evidence>
<sequence>MVTTVINDIQTWVDMLPRALQVVAVFVLSVIPVVEGDIAAGIGMVAGIDWELTFLAATAGTVVAAWVTTLWGTRIAAIRQTRRAARRAERAEQEAGAPDEVDGRHRNAAVRLLRQVDRYGLGPAMVLCGFISPIAVNCFVLALAGYDRKRLLVWSVVSAVINVGVVVAGATGLLHILL</sequence>
<organism evidence="2 3">
    <name type="scientific">Corynebacterium nuruki</name>
    <dbReference type="NCBI Taxonomy" id="1032851"/>
    <lineage>
        <taxon>Bacteria</taxon>
        <taxon>Bacillati</taxon>
        <taxon>Actinomycetota</taxon>
        <taxon>Actinomycetes</taxon>
        <taxon>Mycobacteriales</taxon>
        <taxon>Corynebacteriaceae</taxon>
        <taxon>Corynebacterium</taxon>
    </lineage>
</organism>
<protein>
    <recommendedName>
        <fullName evidence="4">Small multidrug efflux protein</fullName>
    </recommendedName>
</protein>
<dbReference type="EMBL" id="DQID01000291">
    <property type="protein sequence ID" value="HCT15346.1"/>
    <property type="molecule type" value="Genomic_DNA"/>
</dbReference>
<keyword evidence="1" id="KW-1133">Transmembrane helix</keyword>
<accession>A0A3D4T1C5</accession>